<feature type="compositionally biased region" description="Polar residues" evidence="1">
    <location>
        <begin position="216"/>
        <end position="235"/>
    </location>
</feature>
<feature type="compositionally biased region" description="Low complexity" evidence="1">
    <location>
        <begin position="247"/>
        <end position="262"/>
    </location>
</feature>
<feature type="transmembrane region" description="Helical" evidence="2">
    <location>
        <begin position="146"/>
        <end position="172"/>
    </location>
</feature>
<dbReference type="InterPro" id="IPR000045">
    <property type="entry name" value="Prepilin_IV_endopep_pep"/>
</dbReference>
<evidence type="ECO:0000313" key="4">
    <source>
        <dbReference type="EMBL" id="MFD2486910.1"/>
    </source>
</evidence>
<evidence type="ECO:0000256" key="2">
    <source>
        <dbReference type="SAM" id="Phobius"/>
    </source>
</evidence>
<protein>
    <submittedName>
        <fullName evidence="4">Prepilin peptidase</fullName>
        <ecNumber evidence="4">3.4.23.43</ecNumber>
    </submittedName>
</protein>
<feature type="transmembrane region" description="Helical" evidence="2">
    <location>
        <begin position="27"/>
        <end position="45"/>
    </location>
</feature>
<proteinExistence type="predicted"/>
<feature type="transmembrane region" description="Helical" evidence="2">
    <location>
        <begin position="52"/>
        <end position="72"/>
    </location>
</feature>
<feature type="transmembrane region" description="Helical" evidence="2">
    <location>
        <begin position="84"/>
        <end position="101"/>
    </location>
</feature>
<sequence length="383" mass="37240">MVLTAVLAAGAVVPVLLVMMKKADAPVSAVLGLTVAVAAAAVAAARAEAGALPAWWLPVAWLVSVLGVPLALADARHRRLPDILTLPAYPAVALTLTLAALSGGGWRLAAGAALGCLLFGGTHLIVHRLSAGGLGPGDVKLAGSFGAVLGAVGGLAPAVAAVLAAMVSLAALGPMWLLRRIRDSRASVRWRSARPGPSAPAGVSFAGELDEPTPNQPDSTPQTTALAQPSTSTAAGSVPTGVAVVGSKPTAPAQSSTSTAAASVPTGVAFLPIVRSSAPTVVGSAPTAPGQPSTSTAAASVPTDVAFLPTVRSPAPTAAAPTPAAPVSPPDPTPAPKAEAPSPPPAPAGPRIRAGPVRVPYGPGLVLATWACAVFPAAGTGIA</sequence>
<keyword evidence="2" id="KW-0472">Membrane</keyword>
<feature type="transmembrane region" description="Helical" evidence="2">
    <location>
        <begin position="108"/>
        <end position="126"/>
    </location>
</feature>
<dbReference type="GO" id="GO:0004190">
    <property type="term" value="F:aspartic-type endopeptidase activity"/>
    <property type="evidence" value="ECO:0007669"/>
    <property type="project" value="UniProtKB-EC"/>
</dbReference>
<feature type="domain" description="Prepilin type IV endopeptidase peptidase" evidence="3">
    <location>
        <begin position="66"/>
        <end position="168"/>
    </location>
</feature>
<gene>
    <name evidence="4" type="ORF">ACFSUT_42020</name>
</gene>
<dbReference type="Proteomes" id="UP001597542">
    <property type="component" value="Unassembled WGS sequence"/>
</dbReference>
<keyword evidence="2" id="KW-0812">Transmembrane</keyword>
<feature type="region of interest" description="Disordered" evidence="1">
    <location>
        <begin position="313"/>
        <end position="351"/>
    </location>
</feature>
<feature type="compositionally biased region" description="Pro residues" evidence="1">
    <location>
        <begin position="323"/>
        <end position="348"/>
    </location>
</feature>
<evidence type="ECO:0000313" key="5">
    <source>
        <dbReference type="Proteomes" id="UP001597542"/>
    </source>
</evidence>
<keyword evidence="5" id="KW-1185">Reference proteome</keyword>
<dbReference type="EMBL" id="JBHUKQ010000024">
    <property type="protein sequence ID" value="MFD2486910.1"/>
    <property type="molecule type" value="Genomic_DNA"/>
</dbReference>
<dbReference type="EC" id="3.4.23.43" evidence="4"/>
<dbReference type="Pfam" id="PF01478">
    <property type="entry name" value="Peptidase_A24"/>
    <property type="match status" value="1"/>
</dbReference>
<feature type="region of interest" description="Disordered" evidence="1">
    <location>
        <begin position="189"/>
        <end position="262"/>
    </location>
</feature>
<evidence type="ECO:0000259" key="3">
    <source>
        <dbReference type="Pfam" id="PF01478"/>
    </source>
</evidence>
<keyword evidence="4" id="KW-0378">Hydrolase</keyword>
<reference evidence="5" key="1">
    <citation type="journal article" date="2019" name="Int. J. Syst. Evol. Microbiol.">
        <title>The Global Catalogue of Microorganisms (GCM) 10K type strain sequencing project: providing services to taxonomists for standard genome sequencing and annotation.</title>
        <authorList>
            <consortium name="The Broad Institute Genomics Platform"/>
            <consortium name="The Broad Institute Genome Sequencing Center for Infectious Disease"/>
            <person name="Wu L."/>
            <person name="Ma J."/>
        </authorList>
    </citation>
    <scope>NUCLEOTIDE SEQUENCE [LARGE SCALE GENOMIC DNA]</scope>
    <source>
        <strain evidence="5">CGMCC 4.7638</strain>
    </source>
</reference>
<accession>A0ABW5IGM6</accession>
<comment type="caution">
    <text evidence="4">The sequence shown here is derived from an EMBL/GenBank/DDBJ whole genome shotgun (WGS) entry which is preliminary data.</text>
</comment>
<name>A0ABW5IGM6_9PSEU</name>
<keyword evidence="2" id="KW-1133">Transmembrane helix</keyword>
<dbReference type="Gene3D" id="1.20.120.1220">
    <property type="match status" value="1"/>
</dbReference>
<organism evidence="4 5">
    <name type="scientific">Amycolatopsis albidoflavus</name>
    <dbReference type="NCBI Taxonomy" id="102226"/>
    <lineage>
        <taxon>Bacteria</taxon>
        <taxon>Bacillati</taxon>
        <taxon>Actinomycetota</taxon>
        <taxon>Actinomycetes</taxon>
        <taxon>Pseudonocardiales</taxon>
        <taxon>Pseudonocardiaceae</taxon>
        <taxon>Amycolatopsis</taxon>
    </lineage>
</organism>
<evidence type="ECO:0000256" key="1">
    <source>
        <dbReference type="SAM" id="MobiDB-lite"/>
    </source>
</evidence>
<dbReference type="RefSeq" id="WP_344267352.1">
    <property type="nucleotide sequence ID" value="NZ_BAAAHV010000005.1"/>
</dbReference>